<comment type="caution">
    <text evidence="1">The sequence shown here is derived from an EMBL/GenBank/DDBJ whole genome shotgun (WGS) entry which is preliminary data.</text>
</comment>
<proteinExistence type="predicted"/>
<evidence type="ECO:0000313" key="2">
    <source>
        <dbReference type="Proteomes" id="UP001139646"/>
    </source>
</evidence>
<dbReference type="EMBL" id="JAKKSL010000001">
    <property type="protein sequence ID" value="MCI2283551.1"/>
    <property type="molecule type" value="Genomic_DNA"/>
</dbReference>
<sequence length="293" mass="33138">MKFRNLLCGSLIVCSVYGCGGSDDGGSQQSPVGENSGYTPKNADYPITDHQLRRYQVSDIIEYNYNYDSTYFDGSGSYINDERLTWSIEDDPNEFSFEDNGRSLLAKFYTEENSFVKLSIVEQFYQITQSDNINRINEIILYNDYDGVMVDALFGSPNRLTCVAYTPEDKTCYGAIQVPGTFIVGTSYSYEGHSARIGIDPSKNYTSKISWNIAAKEIIDTAIGSFEAYKLVFSRDLTNVSQDTRDEARATYWYYPPIGVIKADIVKKEVFKETGTYQTILIDYSITNTNIPF</sequence>
<protein>
    <submittedName>
        <fullName evidence="1">Uncharacterized protein</fullName>
    </submittedName>
</protein>
<dbReference type="Proteomes" id="UP001139646">
    <property type="component" value="Unassembled WGS sequence"/>
</dbReference>
<name>A0ABS9WZX5_9GAMM</name>
<keyword evidence="2" id="KW-1185">Reference proteome</keyword>
<evidence type="ECO:0000313" key="1">
    <source>
        <dbReference type="EMBL" id="MCI2283551.1"/>
    </source>
</evidence>
<dbReference type="PROSITE" id="PS51257">
    <property type="entry name" value="PROKAR_LIPOPROTEIN"/>
    <property type="match status" value="1"/>
</dbReference>
<dbReference type="Gene3D" id="2.40.360.20">
    <property type="match status" value="1"/>
</dbReference>
<accession>A0ABS9WZX5</accession>
<reference evidence="1" key="1">
    <citation type="submission" date="2022-01" db="EMBL/GenBank/DDBJ databases">
        <title>Colwellia maritima, isolated from seawater.</title>
        <authorList>
            <person name="Kristyanto S."/>
            <person name="Jung J."/>
            <person name="Jeon C.O."/>
        </authorList>
    </citation>
    <scope>NUCLEOTIDE SEQUENCE</scope>
    <source>
        <strain evidence="1">MSW7</strain>
    </source>
</reference>
<gene>
    <name evidence="1" type="ORF">L3081_09310</name>
</gene>
<dbReference type="RefSeq" id="WP_242285121.1">
    <property type="nucleotide sequence ID" value="NZ_JAKKSL010000001.1"/>
</dbReference>
<organism evidence="1 2">
    <name type="scientific">Colwellia maritima</name>
    <dbReference type="NCBI Taxonomy" id="2912588"/>
    <lineage>
        <taxon>Bacteria</taxon>
        <taxon>Pseudomonadati</taxon>
        <taxon>Pseudomonadota</taxon>
        <taxon>Gammaproteobacteria</taxon>
        <taxon>Alteromonadales</taxon>
        <taxon>Colwelliaceae</taxon>
        <taxon>Colwellia</taxon>
    </lineage>
</organism>